<feature type="non-terminal residue" evidence="7">
    <location>
        <position position="1"/>
    </location>
</feature>
<evidence type="ECO:0000256" key="5">
    <source>
        <dbReference type="ARBA" id="ARBA00023464"/>
    </source>
</evidence>
<evidence type="ECO:0000313" key="7">
    <source>
        <dbReference type="EMBL" id="TVU51143.1"/>
    </source>
</evidence>
<dbReference type="PANTHER" id="PTHR45738:SF3">
    <property type="entry name" value="OS03G0182400 PROTEIN"/>
    <property type="match status" value="1"/>
</dbReference>
<feature type="domain" description="SAC" evidence="6">
    <location>
        <begin position="50"/>
        <end position="141"/>
    </location>
</feature>
<dbReference type="AlphaFoldDB" id="A0A5J9WSN8"/>
<dbReference type="InterPro" id="IPR002013">
    <property type="entry name" value="SAC_dom"/>
</dbReference>
<comment type="caution">
    <text evidence="7">The sequence shown here is derived from an EMBL/GenBank/DDBJ whole genome shotgun (WGS) entry which is preliminary data.</text>
</comment>
<evidence type="ECO:0000313" key="8">
    <source>
        <dbReference type="Proteomes" id="UP000324897"/>
    </source>
</evidence>
<evidence type="ECO:0000256" key="2">
    <source>
        <dbReference type="ARBA" id="ARBA00022801"/>
    </source>
</evidence>
<dbReference type="OrthoDB" id="606704at2759"/>
<dbReference type="GO" id="GO:0043813">
    <property type="term" value="F:phosphatidylinositol-3,5-bisphosphate 5-phosphatase activity"/>
    <property type="evidence" value="ECO:0007669"/>
    <property type="project" value="InterPro"/>
</dbReference>
<organism evidence="7 8">
    <name type="scientific">Eragrostis curvula</name>
    <name type="common">weeping love grass</name>
    <dbReference type="NCBI Taxonomy" id="38414"/>
    <lineage>
        <taxon>Eukaryota</taxon>
        <taxon>Viridiplantae</taxon>
        <taxon>Streptophyta</taxon>
        <taxon>Embryophyta</taxon>
        <taxon>Tracheophyta</taxon>
        <taxon>Spermatophyta</taxon>
        <taxon>Magnoliopsida</taxon>
        <taxon>Liliopsida</taxon>
        <taxon>Poales</taxon>
        <taxon>Poaceae</taxon>
        <taxon>PACMAD clade</taxon>
        <taxon>Chloridoideae</taxon>
        <taxon>Eragrostideae</taxon>
        <taxon>Eragrostidinae</taxon>
        <taxon>Eragrostis</taxon>
    </lineage>
</organism>
<dbReference type="EMBL" id="RWGY01000002">
    <property type="protein sequence ID" value="TVU51143.1"/>
    <property type="molecule type" value="Genomic_DNA"/>
</dbReference>
<dbReference type="Pfam" id="PF02383">
    <property type="entry name" value="Syja_N"/>
    <property type="match status" value="1"/>
</dbReference>
<keyword evidence="3" id="KW-0472">Membrane</keyword>
<reference evidence="7 8" key="1">
    <citation type="journal article" date="2019" name="Sci. Rep.">
        <title>A high-quality genome of Eragrostis curvula grass provides insights into Poaceae evolution and supports new strategies to enhance forage quality.</title>
        <authorList>
            <person name="Carballo J."/>
            <person name="Santos B.A.C.M."/>
            <person name="Zappacosta D."/>
            <person name="Garbus I."/>
            <person name="Selva J.P."/>
            <person name="Gallo C.A."/>
            <person name="Diaz A."/>
            <person name="Albertini E."/>
            <person name="Caccamo M."/>
            <person name="Echenique V."/>
        </authorList>
    </citation>
    <scope>NUCLEOTIDE SEQUENCE [LARGE SCALE GENOMIC DNA]</scope>
    <source>
        <strain evidence="8">cv. Victoria</strain>
        <tissue evidence="7">Leaf</tissue>
    </source>
</reference>
<keyword evidence="2" id="KW-0378">Hydrolase</keyword>
<protein>
    <recommendedName>
        <fullName evidence="6">SAC domain-containing protein</fullName>
    </recommendedName>
</protein>
<evidence type="ECO:0000256" key="1">
    <source>
        <dbReference type="ARBA" id="ARBA00004148"/>
    </source>
</evidence>
<dbReference type="PANTHER" id="PTHR45738">
    <property type="entry name" value="POLYPHOSPHOINOSITIDE PHOSPHATASE"/>
    <property type="match status" value="1"/>
</dbReference>
<name>A0A5J9WSN8_9POAL</name>
<dbReference type="Proteomes" id="UP000324897">
    <property type="component" value="Chromosome 6"/>
</dbReference>
<sequence>MFVSSYKFRLSTPLYAHPSPFLSEQCDDLLHRRSTTGTGPLVASVSTASATYGFLKFLGPYYMLLIIAGRRKVGTICGHDLYSVDKSRPILILAPAVLPDVAHSCDEKRYKRYLRSVNICKDFFFSYSYNIMHALRKNISYDVPHPIAGEDLWLNDGPQPVASEDLQLDDGPQPVVGEDLRLDDVPQPVAGEDQELIRHGPLDLW</sequence>
<dbReference type="GO" id="GO:0046856">
    <property type="term" value="P:phosphatidylinositol dephosphorylation"/>
    <property type="evidence" value="ECO:0007669"/>
    <property type="project" value="InterPro"/>
</dbReference>
<comment type="catalytic activity">
    <reaction evidence="4">
        <text>a 1,2-diacyl-sn-glycero-3-phospho-(1D-myo-inositol-3,5-bisphosphate) + H2O = a 1,2-diacyl-sn-glycero-3-phospho-(1D-myo-inositol-3-phosphate) + phosphate</text>
        <dbReference type="Rhea" id="RHEA:32955"/>
        <dbReference type="ChEBI" id="CHEBI:15377"/>
        <dbReference type="ChEBI" id="CHEBI:43474"/>
        <dbReference type="ChEBI" id="CHEBI:57923"/>
        <dbReference type="ChEBI" id="CHEBI:58088"/>
    </reaction>
</comment>
<dbReference type="InterPro" id="IPR043573">
    <property type="entry name" value="Fig4-like"/>
</dbReference>
<evidence type="ECO:0000259" key="6">
    <source>
        <dbReference type="Pfam" id="PF02383"/>
    </source>
</evidence>
<comment type="subcellular location">
    <subcellularLocation>
        <location evidence="1">Vacuole membrane</location>
        <topology evidence="1">Peripheral membrane protein</topology>
    </subcellularLocation>
</comment>
<keyword evidence="8" id="KW-1185">Reference proteome</keyword>
<gene>
    <name evidence="7" type="ORF">EJB05_02551</name>
</gene>
<evidence type="ECO:0000256" key="3">
    <source>
        <dbReference type="ARBA" id="ARBA00023136"/>
    </source>
</evidence>
<accession>A0A5J9WSN8</accession>
<evidence type="ECO:0000256" key="4">
    <source>
        <dbReference type="ARBA" id="ARBA00023337"/>
    </source>
</evidence>
<proteinExistence type="predicted"/>
<dbReference type="GO" id="GO:0005774">
    <property type="term" value="C:vacuolar membrane"/>
    <property type="evidence" value="ECO:0007669"/>
    <property type="project" value="UniProtKB-SubCell"/>
</dbReference>
<comment type="subunit">
    <text evidence="5">Component of the PI(3,5)P2 regulatory complex at least composed of ATG18, SAC/FIG4, FAB1 and VAC14.</text>
</comment>
<dbReference type="Gramene" id="TVU51143">
    <property type="protein sequence ID" value="TVU51143"/>
    <property type="gene ID" value="EJB05_02551"/>
</dbReference>